<feature type="transmembrane region" description="Helical" evidence="1">
    <location>
        <begin position="27"/>
        <end position="53"/>
    </location>
</feature>
<sequence length="160" mass="18215">MNNPYKTPHAKIDDLSYQPLPSVLKSLYWLMGLAFICSLISTSIGFLNVIQAASWIFRLPWADQLMLLGLAASGYGLLFGFYYFLVFRPLQLRWRATSRWWLMAVLVLVLLWLWFSLLPDENPRLTTSLFDVLLASAEIALLMLGGLLASRPAALEYLIN</sequence>
<dbReference type="AlphaFoldDB" id="A0A1T4WFZ8"/>
<protein>
    <submittedName>
        <fullName evidence="2">Uncharacterized protein</fullName>
    </submittedName>
</protein>
<evidence type="ECO:0000256" key="1">
    <source>
        <dbReference type="SAM" id="Phobius"/>
    </source>
</evidence>
<dbReference type="OrthoDB" id="6283866at2"/>
<keyword evidence="1" id="KW-0812">Transmembrane</keyword>
<name>A0A1T4WFZ8_9GAMM</name>
<evidence type="ECO:0000313" key="3">
    <source>
        <dbReference type="Proteomes" id="UP000190460"/>
    </source>
</evidence>
<feature type="transmembrane region" description="Helical" evidence="1">
    <location>
        <begin position="99"/>
        <end position="117"/>
    </location>
</feature>
<proteinExistence type="predicted"/>
<dbReference type="Proteomes" id="UP000190460">
    <property type="component" value="Unassembled WGS sequence"/>
</dbReference>
<gene>
    <name evidence="2" type="ORF">SAMN02745130_01656</name>
</gene>
<dbReference type="STRING" id="92487.SAMN02745130_01656"/>
<feature type="transmembrane region" description="Helical" evidence="1">
    <location>
        <begin position="129"/>
        <end position="149"/>
    </location>
</feature>
<keyword evidence="1" id="KW-0472">Membrane</keyword>
<feature type="transmembrane region" description="Helical" evidence="1">
    <location>
        <begin position="65"/>
        <end position="87"/>
    </location>
</feature>
<reference evidence="2 3" key="1">
    <citation type="submission" date="2017-02" db="EMBL/GenBank/DDBJ databases">
        <authorList>
            <person name="Peterson S.W."/>
        </authorList>
    </citation>
    <scope>NUCLEOTIDE SEQUENCE [LARGE SCALE GENOMIC DNA]</scope>
    <source>
        <strain evidence="2 3">ATCC 49788</strain>
    </source>
</reference>
<keyword evidence="3" id="KW-1185">Reference proteome</keyword>
<dbReference type="EMBL" id="FUYB01000005">
    <property type="protein sequence ID" value="SKA76266.1"/>
    <property type="molecule type" value="Genomic_DNA"/>
</dbReference>
<dbReference type="RefSeq" id="WP_078922117.1">
    <property type="nucleotide sequence ID" value="NZ_FUYB01000005.1"/>
</dbReference>
<accession>A0A1T4WFZ8</accession>
<organism evidence="2 3">
    <name type="scientific">Thiothrix eikelboomii</name>
    <dbReference type="NCBI Taxonomy" id="92487"/>
    <lineage>
        <taxon>Bacteria</taxon>
        <taxon>Pseudomonadati</taxon>
        <taxon>Pseudomonadota</taxon>
        <taxon>Gammaproteobacteria</taxon>
        <taxon>Thiotrichales</taxon>
        <taxon>Thiotrichaceae</taxon>
        <taxon>Thiothrix</taxon>
    </lineage>
</organism>
<evidence type="ECO:0000313" key="2">
    <source>
        <dbReference type="EMBL" id="SKA76266.1"/>
    </source>
</evidence>
<keyword evidence="1" id="KW-1133">Transmembrane helix</keyword>